<protein>
    <submittedName>
        <fullName evidence="1">Uncharacterized protein</fullName>
    </submittedName>
</protein>
<organism evidence="1 2">
    <name type="scientific">[Pasteurella] mairii</name>
    <dbReference type="NCBI Taxonomy" id="757"/>
    <lineage>
        <taxon>Bacteria</taxon>
        <taxon>Pseudomonadati</taxon>
        <taxon>Pseudomonadota</taxon>
        <taxon>Gammaproteobacteria</taxon>
        <taxon>Pasteurellales</taxon>
        <taxon>Pasteurellaceae</taxon>
    </lineage>
</organism>
<proteinExistence type="predicted"/>
<dbReference type="OrthoDB" id="5678761at2"/>
<keyword evidence="2" id="KW-1185">Reference proteome</keyword>
<dbReference type="Proteomes" id="UP000254280">
    <property type="component" value="Unassembled WGS sequence"/>
</dbReference>
<gene>
    <name evidence="1" type="ORF">NCTC10699_00914</name>
</gene>
<dbReference type="AlphaFoldDB" id="A0A379B466"/>
<evidence type="ECO:0000313" key="1">
    <source>
        <dbReference type="EMBL" id="SUB33301.1"/>
    </source>
</evidence>
<accession>A0A379B466</accession>
<sequence length="134" mass="15607">MDFSKLDTNKLSENTFRFEILHPVTADQTGAFIDVYGNGSDVVKQFLNKQLRKTQKQEFENARSRKPKFQELNDLEEFNLENALVRVAGWEGVEWENKALDFNEENARKLLKACPWLREQIIEHSTNLGNFLTA</sequence>
<name>A0A379B466_9PAST</name>
<evidence type="ECO:0000313" key="2">
    <source>
        <dbReference type="Proteomes" id="UP000254280"/>
    </source>
</evidence>
<dbReference type="EMBL" id="UGSS01000002">
    <property type="protein sequence ID" value="SUB33301.1"/>
    <property type="molecule type" value="Genomic_DNA"/>
</dbReference>
<reference evidence="1 2" key="1">
    <citation type="submission" date="2018-06" db="EMBL/GenBank/DDBJ databases">
        <authorList>
            <consortium name="Pathogen Informatics"/>
            <person name="Doyle S."/>
        </authorList>
    </citation>
    <scope>NUCLEOTIDE SEQUENCE [LARGE SCALE GENOMIC DNA]</scope>
    <source>
        <strain evidence="1 2">NCTC10699</strain>
    </source>
</reference>